<dbReference type="NCBIfam" id="TIGR01250">
    <property type="entry name" value="pro_imino_pep_2"/>
    <property type="match status" value="1"/>
</dbReference>
<dbReference type="PANTHER" id="PTHR43194">
    <property type="entry name" value="HYDROLASE ALPHA/BETA FOLD FAMILY"/>
    <property type="match status" value="1"/>
</dbReference>
<organism evidence="4 5">
    <name type="scientific">Heterobasidion irregulare (strain TC 32-1)</name>
    <dbReference type="NCBI Taxonomy" id="747525"/>
    <lineage>
        <taxon>Eukaryota</taxon>
        <taxon>Fungi</taxon>
        <taxon>Dikarya</taxon>
        <taxon>Basidiomycota</taxon>
        <taxon>Agaricomycotina</taxon>
        <taxon>Agaricomycetes</taxon>
        <taxon>Russulales</taxon>
        <taxon>Bondarzewiaceae</taxon>
        <taxon>Heterobasidion</taxon>
        <taxon>Heterobasidion annosum species complex</taxon>
    </lineage>
</organism>
<dbReference type="RefSeq" id="XP_009553168.1">
    <property type="nucleotide sequence ID" value="XM_009554873.1"/>
</dbReference>
<accession>W4JMB9</accession>
<dbReference type="GO" id="GO:0006508">
    <property type="term" value="P:proteolysis"/>
    <property type="evidence" value="ECO:0007669"/>
    <property type="project" value="InterPro"/>
</dbReference>
<dbReference type="InterPro" id="IPR050228">
    <property type="entry name" value="Carboxylesterase_BioH"/>
</dbReference>
<dbReference type="OrthoDB" id="190201at2759"/>
<dbReference type="InterPro" id="IPR005945">
    <property type="entry name" value="Pro_imino_pep"/>
</dbReference>
<name>W4JMB9_HETIT</name>
<dbReference type="KEGG" id="hir:HETIRDRAFT_149096"/>
<dbReference type="InterPro" id="IPR002410">
    <property type="entry name" value="Peptidase_S33"/>
</dbReference>
<dbReference type="SUPFAM" id="SSF53474">
    <property type="entry name" value="alpha/beta-Hydrolases"/>
    <property type="match status" value="1"/>
</dbReference>
<protein>
    <submittedName>
        <fullName evidence="4">Esterase/lipase/thioesterase</fullName>
    </submittedName>
</protein>
<dbReference type="AlphaFoldDB" id="W4JMB9"/>
<sequence length="307" mass="34345">MAQPKVVEGEADFVVPAAGKPCKTWYKVYGELHGSVCPLVALHGGPGVNHEYLTIFSDLTITHSIPLVVYDQIGTGFSTHLPEKMGDITFWTDQLFLDELDNLLSHLGIQDNYDILGHSWGGMLGSRHAVLQPKGLRRLVLASTPSDMKLWIESQNLLRSQLPQDIQDVLDKHEADGTTQSEEYQAAVGEFYARHLCILKPMPDEILAGFAWIQKDPTVYLTMNGPSEFYITGPLKDWTVTADAHKITVPTLVTNGQYDEAQDSVVTPFVQEIPNVKWVKFSESSHMSHFEEREKYMAEVGKFLVEG</sequence>
<reference evidence="4 5" key="1">
    <citation type="journal article" date="2012" name="New Phytol.">
        <title>Insight into trade-off between wood decay and parasitism from the genome of a fungal forest pathogen.</title>
        <authorList>
            <person name="Olson A."/>
            <person name="Aerts A."/>
            <person name="Asiegbu F."/>
            <person name="Belbahri L."/>
            <person name="Bouzid O."/>
            <person name="Broberg A."/>
            <person name="Canback B."/>
            <person name="Coutinho P.M."/>
            <person name="Cullen D."/>
            <person name="Dalman K."/>
            <person name="Deflorio G."/>
            <person name="van Diepen L.T."/>
            <person name="Dunand C."/>
            <person name="Duplessis S."/>
            <person name="Durling M."/>
            <person name="Gonthier P."/>
            <person name="Grimwood J."/>
            <person name="Fossdal C.G."/>
            <person name="Hansson D."/>
            <person name="Henrissat B."/>
            <person name="Hietala A."/>
            <person name="Himmelstrand K."/>
            <person name="Hoffmeister D."/>
            <person name="Hogberg N."/>
            <person name="James T.Y."/>
            <person name="Karlsson M."/>
            <person name="Kohler A."/>
            <person name="Kues U."/>
            <person name="Lee Y.H."/>
            <person name="Lin Y.C."/>
            <person name="Lind M."/>
            <person name="Lindquist E."/>
            <person name="Lombard V."/>
            <person name="Lucas S."/>
            <person name="Lunden K."/>
            <person name="Morin E."/>
            <person name="Murat C."/>
            <person name="Park J."/>
            <person name="Raffaello T."/>
            <person name="Rouze P."/>
            <person name="Salamov A."/>
            <person name="Schmutz J."/>
            <person name="Solheim H."/>
            <person name="Stahlberg J."/>
            <person name="Velez H."/>
            <person name="de Vries R.P."/>
            <person name="Wiebenga A."/>
            <person name="Woodward S."/>
            <person name="Yakovlev I."/>
            <person name="Garbelotto M."/>
            <person name="Martin F."/>
            <person name="Grigoriev I.V."/>
            <person name="Stenlid J."/>
        </authorList>
    </citation>
    <scope>NUCLEOTIDE SEQUENCE [LARGE SCALE GENOMIC DNA]</scope>
    <source>
        <strain evidence="4 5">TC 32-1</strain>
    </source>
</reference>
<feature type="domain" description="AB hydrolase-1" evidence="3">
    <location>
        <begin position="38"/>
        <end position="292"/>
    </location>
</feature>
<dbReference type="PRINTS" id="PR00793">
    <property type="entry name" value="PROAMNOPTASE"/>
</dbReference>
<dbReference type="eggNOG" id="ENOG502S3TS">
    <property type="taxonomic scope" value="Eukaryota"/>
</dbReference>
<dbReference type="EMBL" id="KI925467">
    <property type="protein sequence ID" value="ETW74673.1"/>
    <property type="molecule type" value="Genomic_DNA"/>
</dbReference>
<proteinExistence type="inferred from homology"/>
<dbReference type="InParanoid" id="W4JMB9"/>
<dbReference type="PANTHER" id="PTHR43194:SF2">
    <property type="entry name" value="PEROXISOMAL MEMBRANE PROTEIN LPX1"/>
    <property type="match status" value="1"/>
</dbReference>
<dbReference type="PIRSF" id="PIRSF005539">
    <property type="entry name" value="Pept_S33_TRI_F1"/>
    <property type="match status" value="1"/>
</dbReference>
<keyword evidence="2" id="KW-0378">Hydrolase</keyword>
<keyword evidence="5" id="KW-1185">Reference proteome</keyword>
<dbReference type="GO" id="GO:0008233">
    <property type="term" value="F:peptidase activity"/>
    <property type="evidence" value="ECO:0007669"/>
    <property type="project" value="InterPro"/>
</dbReference>
<evidence type="ECO:0000256" key="1">
    <source>
        <dbReference type="ARBA" id="ARBA00010088"/>
    </source>
</evidence>
<evidence type="ECO:0000313" key="4">
    <source>
        <dbReference type="EMBL" id="ETW74673.1"/>
    </source>
</evidence>
<dbReference type="GeneID" id="20667319"/>
<dbReference type="Gene3D" id="3.40.50.1820">
    <property type="entry name" value="alpha/beta hydrolase"/>
    <property type="match status" value="1"/>
</dbReference>
<dbReference type="HOGENOM" id="CLU_020336_15_1_1"/>
<gene>
    <name evidence="4" type="ORF">HETIRDRAFT_149096</name>
</gene>
<comment type="similarity">
    <text evidence="1">Belongs to the peptidase S33 family.</text>
</comment>
<dbReference type="Proteomes" id="UP000030671">
    <property type="component" value="Unassembled WGS sequence"/>
</dbReference>
<evidence type="ECO:0000313" key="5">
    <source>
        <dbReference type="Proteomes" id="UP000030671"/>
    </source>
</evidence>
<evidence type="ECO:0000259" key="3">
    <source>
        <dbReference type="Pfam" id="PF00561"/>
    </source>
</evidence>
<dbReference type="InterPro" id="IPR029058">
    <property type="entry name" value="AB_hydrolase_fold"/>
</dbReference>
<dbReference type="InterPro" id="IPR000073">
    <property type="entry name" value="AB_hydrolase_1"/>
</dbReference>
<dbReference type="Pfam" id="PF00561">
    <property type="entry name" value="Abhydrolase_1"/>
    <property type="match status" value="1"/>
</dbReference>
<evidence type="ECO:0000256" key="2">
    <source>
        <dbReference type="ARBA" id="ARBA00022801"/>
    </source>
</evidence>